<protein>
    <recommendedName>
        <fullName evidence="3">Carbohydrate kinase PfkB domain-containing protein</fullName>
    </recommendedName>
</protein>
<dbReference type="RefSeq" id="WP_378140597.1">
    <property type="nucleotide sequence ID" value="NZ_JBHSEF010000010.1"/>
</dbReference>
<evidence type="ECO:0008006" key="3">
    <source>
        <dbReference type="Google" id="ProtNLM"/>
    </source>
</evidence>
<keyword evidence="2" id="KW-1185">Reference proteome</keyword>
<reference evidence="2" key="1">
    <citation type="journal article" date="2019" name="Int. J. Syst. Evol. Microbiol.">
        <title>The Global Catalogue of Microorganisms (GCM) 10K type strain sequencing project: providing services to taxonomists for standard genome sequencing and annotation.</title>
        <authorList>
            <consortium name="The Broad Institute Genomics Platform"/>
            <consortium name="The Broad Institute Genome Sequencing Center for Infectious Disease"/>
            <person name="Wu L."/>
            <person name="Ma J."/>
        </authorList>
    </citation>
    <scope>NUCLEOTIDE SEQUENCE [LARGE SCALE GENOMIC DNA]</scope>
    <source>
        <strain evidence="2">CCUG 50353</strain>
    </source>
</reference>
<dbReference type="Proteomes" id="UP001595733">
    <property type="component" value="Unassembled WGS sequence"/>
</dbReference>
<evidence type="ECO:0000313" key="1">
    <source>
        <dbReference type="EMBL" id="MFC4354319.1"/>
    </source>
</evidence>
<accession>A0ABV8UUZ8</accession>
<evidence type="ECO:0000313" key="2">
    <source>
        <dbReference type="Proteomes" id="UP001595733"/>
    </source>
</evidence>
<dbReference type="EMBL" id="JBHSEF010000010">
    <property type="protein sequence ID" value="MFC4354319.1"/>
    <property type="molecule type" value="Genomic_DNA"/>
</dbReference>
<name>A0ABV8UUZ8_9BACL</name>
<comment type="caution">
    <text evidence="1">The sequence shown here is derived from an EMBL/GenBank/DDBJ whole genome shotgun (WGS) entry which is preliminary data.</text>
</comment>
<proteinExistence type="predicted"/>
<sequence>MKLYTLGELLVDFTPVEVGNHSVPVYEQNPGGIPALPKRETIDEMVTKHSGI</sequence>
<organism evidence="1 2">
    <name type="scientific">Chryseomicrobium palamuruense</name>
    <dbReference type="NCBI Taxonomy" id="682973"/>
    <lineage>
        <taxon>Bacteria</taxon>
        <taxon>Bacillati</taxon>
        <taxon>Bacillota</taxon>
        <taxon>Bacilli</taxon>
        <taxon>Bacillales</taxon>
        <taxon>Caryophanaceae</taxon>
        <taxon>Chryseomicrobium</taxon>
    </lineage>
</organism>
<gene>
    <name evidence="1" type="ORF">ACFO0S_04425</name>
</gene>